<feature type="compositionally biased region" description="Pro residues" evidence="1">
    <location>
        <begin position="532"/>
        <end position="541"/>
    </location>
</feature>
<feature type="region of interest" description="Disordered" evidence="1">
    <location>
        <begin position="225"/>
        <end position="294"/>
    </location>
</feature>
<dbReference type="InterPro" id="IPR000719">
    <property type="entry name" value="Prot_kinase_dom"/>
</dbReference>
<gene>
    <name evidence="3" type="ORF">EVEC_LOCUS6972</name>
</gene>
<dbReference type="Proteomes" id="UP000274131">
    <property type="component" value="Unassembled WGS sequence"/>
</dbReference>
<sequence length="737" mass="82563">MEINMLKKYSHHRNIATYYGAFIKKLPSSTGKHDQLWLVMEFCGSGSVTDLVKSTKGACLKEDWIAYICREILRGLYHLHQNKVIHRDIKGQNVLLTDNGEVKLVDFGVSAQLDRTVGRRNTFIGTPYWFNFRMAPEVIACDENPKATYDSRSDLWSLGITALEMAEGHPPLVDMHPMRALFLIPRNSPPRLKRGKKWSKKFEAFIETVLVKDYTQRPYTDQLLRHPFIRDQPPERQTRIAIKDHQDRHRRMNSKKDETEYEYSGSDDDENHGQNGKAFDPQSDLASALQSSHDNTLRKGFQRLQENNKNIFEHSSGMQVRQRNVVGGPISSHHHQLQKISAQGYHRQEFGAQVNDLSRENIKLRQQQVDPRVALNSGRQIMAQEHRRSQRPLSHHQSAQQCGISPHLSNAMTPPQNHPAAPHLANLANYDRKRRNEKEAARLLAEQRRDRSAASRDIHEPSRDPLRSPPHITRVSASVAAPPSRKLSEPVLNGRPEVKGVASIKFQDLDVLANELTRIGRHQQQQINGSSSPPPPAPPPRDASIVSVGDDTSLSHDGTLLVSEPASTHNRETIIEEGILQGPNKPLPPTPTEQQSSTELVDSSCTLLASHKRNNSLELGHRSNLDFDRHALFSQMVKNSSVPDNPSPEIIVGSGESSSTSDSGGSSPEHSPLDARKDMGRNANCVSPVVNGSRSAVLPDLLPKTLADRMLPSSAFAKDHPSACMETQFVEEVGFFF</sequence>
<dbReference type="Pfam" id="PF00069">
    <property type="entry name" value="Pkinase"/>
    <property type="match status" value="1"/>
</dbReference>
<evidence type="ECO:0000313" key="4">
    <source>
        <dbReference type="Proteomes" id="UP000274131"/>
    </source>
</evidence>
<dbReference type="PROSITE" id="PS00108">
    <property type="entry name" value="PROTEIN_KINASE_ST"/>
    <property type="match status" value="1"/>
</dbReference>
<proteinExistence type="predicted"/>
<dbReference type="STRING" id="51028.A0A0N4VAG1"/>
<feature type="region of interest" description="Disordered" evidence="1">
    <location>
        <begin position="638"/>
        <end position="682"/>
    </location>
</feature>
<keyword evidence="4" id="KW-1185">Reference proteome</keyword>
<dbReference type="PANTHER" id="PTHR47096">
    <property type="entry name" value="MISSHAPEN LIKE KINASE 1"/>
    <property type="match status" value="1"/>
</dbReference>
<dbReference type="WBParaSite" id="EVEC_0000745101-mRNA-1">
    <property type="protein sequence ID" value="EVEC_0000745101-mRNA-1"/>
    <property type="gene ID" value="EVEC_0000745101"/>
</dbReference>
<feature type="compositionally biased region" description="Polar residues" evidence="1">
    <location>
        <begin position="395"/>
        <end position="415"/>
    </location>
</feature>
<dbReference type="SMART" id="SM00220">
    <property type="entry name" value="S_TKc"/>
    <property type="match status" value="1"/>
</dbReference>
<feature type="region of interest" description="Disordered" evidence="1">
    <location>
        <begin position="522"/>
        <end position="602"/>
    </location>
</feature>
<dbReference type="InterPro" id="IPR051700">
    <property type="entry name" value="STE20_Ser-Thr_kinase"/>
</dbReference>
<dbReference type="InterPro" id="IPR011009">
    <property type="entry name" value="Kinase-like_dom_sf"/>
</dbReference>
<evidence type="ECO:0000256" key="1">
    <source>
        <dbReference type="SAM" id="MobiDB-lite"/>
    </source>
</evidence>
<dbReference type="GO" id="GO:0004672">
    <property type="term" value="F:protein kinase activity"/>
    <property type="evidence" value="ECO:0007669"/>
    <property type="project" value="InterPro"/>
</dbReference>
<feature type="compositionally biased region" description="Basic and acidic residues" evidence="1">
    <location>
        <begin position="228"/>
        <end position="247"/>
    </location>
</feature>
<reference evidence="5" key="1">
    <citation type="submission" date="2017-02" db="UniProtKB">
        <authorList>
            <consortium name="WormBaseParasite"/>
        </authorList>
    </citation>
    <scope>IDENTIFICATION</scope>
</reference>
<dbReference type="GO" id="GO:0005524">
    <property type="term" value="F:ATP binding"/>
    <property type="evidence" value="ECO:0007669"/>
    <property type="project" value="InterPro"/>
</dbReference>
<feature type="compositionally biased region" description="Polar residues" evidence="1">
    <location>
        <begin position="284"/>
        <end position="294"/>
    </location>
</feature>
<reference evidence="3 4" key="2">
    <citation type="submission" date="2018-10" db="EMBL/GenBank/DDBJ databases">
        <authorList>
            <consortium name="Pathogen Informatics"/>
        </authorList>
    </citation>
    <scope>NUCLEOTIDE SEQUENCE [LARGE SCALE GENOMIC DNA]</scope>
</reference>
<evidence type="ECO:0000313" key="3">
    <source>
        <dbReference type="EMBL" id="VDD92221.1"/>
    </source>
</evidence>
<dbReference type="GO" id="GO:0005829">
    <property type="term" value="C:cytosol"/>
    <property type="evidence" value="ECO:0007669"/>
    <property type="project" value="TreeGrafter"/>
</dbReference>
<feature type="compositionally biased region" description="Low complexity" evidence="1">
    <location>
        <begin position="647"/>
        <end position="670"/>
    </location>
</feature>
<feature type="domain" description="Protein kinase" evidence="2">
    <location>
        <begin position="1"/>
        <end position="229"/>
    </location>
</feature>
<feature type="compositionally biased region" description="Acidic residues" evidence="1">
    <location>
        <begin position="259"/>
        <end position="270"/>
    </location>
</feature>
<accession>A0A0N4VAG1</accession>
<dbReference type="OrthoDB" id="8957712at2759"/>
<organism evidence="5">
    <name type="scientific">Enterobius vermicularis</name>
    <name type="common">Human pinworm</name>
    <dbReference type="NCBI Taxonomy" id="51028"/>
    <lineage>
        <taxon>Eukaryota</taxon>
        <taxon>Metazoa</taxon>
        <taxon>Ecdysozoa</taxon>
        <taxon>Nematoda</taxon>
        <taxon>Chromadorea</taxon>
        <taxon>Rhabditida</taxon>
        <taxon>Spirurina</taxon>
        <taxon>Oxyuridomorpha</taxon>
        <taxon>Oxyuroidea</taxon>
        <taxon>Oxyuridae</taxon>
        <taxon>Enterobius</taxon>
    </lineage>
</organism>
<dbReference type="InterPro" id="IPR008271">
    <property type="entry name" value="Ser/Thr_kinase_AS"/>
</dbReference>
<feature type="region of interest" description="Disordered" evidence="1">
    <location>
        <begin position="383"/>
        <end position="423"/>
    </location>
</feature>
<protein>
    <submittedName>
        <fullName evidence="5">Protein kinase domain-containing protein</fullName>
    </submittedName>
</protein>
<dbReference type="PANTHER" id="PTHR47096:SF1">
    <property type="entry name" value="MISSHAPEN LIKE KINASE 1"/>
    <property type="match status" value="1"/>
</dbReference>
<feature type="region of interest" description="Disordered" evidence="1">
    <location>
        <begin position="444"/>
        <end position="492"/>
    </location>
</feature>
<dbReference type="Gene3D" id="1.10.510.10">
    <property type="entry name" value="Transferase(Phosphotransferase) domain 1"/>
    <property type="match status" value="1"/>
</dbReference>
<feature type="compositionally biased region" description="Basic and acidic residues" evidence="1">
    <location>
        <begin position="444"/>
        <end position="466"/>
    </location>
</feature>
<dbReference type="SUPFAM" id="SSF56112">
    <property type="entry name" value="Protein kinase-like (PK-like)"/>
    <property type="match status" value="1"/>
</dbReference>
<name>A0A0N4VAG1_ENTVE</name>
<dbReference type="PROSITE" id="PS50011">
    <property type="entry name" value="PROTEIN_KINASE_DOM"/>
    <property type="match status" value="1"/>
</dbReference>
<dbReference type="AlphaFoldDB" id="A0A0N4VAG1"/>
<feature type="compositionally biased region" description="Basic and acidic residues" evidence="1">
    <location>
        <begin position="671"/>
        <end position="680"/>
    </location>
</feature>
<dbReference type="FunFam" id="1.10.510.10:FF:000003">
    <property type="entry name" value="TRAF2 and NCK-interacting protein kinase isoform 4"/>
    <property type="match status" value="1"/>
</dbReference>
<evidence type="ECO:0000259" key="2">
    <source>
        <dbReference type="PROSITE" id="PS50011"/>
    </source>
</evidence>
<evidence type="ECO:0000313" key="5">
    <source>
        <dbReference type="WBParaSite" id="EVEC_0000745101-mRNA-1"/>
    </source>
</evidence>
<dbReference type="EMBL" id="UXUI01008721">
    <property type="protein sequence ID" value="VDD92221.1"/>
    <property type="molecule type" value="Genomic_DNA"/>
</dbReference>
<feature type="compositionally biased region" description="Polar residues" evidence="1">
    <location>
        <begin position="592"/>
        <end position="602"/>
    </location>
</feature>